<keyword evidence="1" id="KW-0472">Membrane</keyword>
<evidence type="ECO:0000313" key="2">
    <source>
        <dbReference type="EMBL" id="MCW1914140.1"/>
    </source>
</evidence>
<dbReference type="RefSeq" id="WP_264513646.1">
    <property type="nucleotide sequence ID" value="NZ_JAPDDR010000005.1"/>
</dbReference>
<keyword evidence="3" id="KW-1185">Reference proteome</keyword>
<evidence type="ECO:0000313" key="3">
    <source>
        <dbReference type="Proteomes" id="UP001165653"/>
    </source>
</evidence>
<feature type="transmembrane region" description="Helical" evidence="1">
    <location>
        <begin position="53"/>
        <end position="77"/>
    </location>
</feature>
<keyword evidence="1" id="KW-0812">Transmembrane</keyword>
<dbReference type="EMBL" id="JAPDDR010000005">
    <property type="protein sequence ID" value="MCW1914140.1"/>
    <property type="molecule type" value="Genomic_DNA"/>
</dbReference>
<feature type="transmembrane region" description="Helical" evidence="1">
    <location>
        <begin position="21"/>
        <end position="41"/>
    </location>
</feature>
<dbReference type="Proteomes" id="UP001165653">
    <property type="component" value="Unassembled WGS sequence"/>
</dbReference>
<comment type="caution">
    <text evidence="2">The sequence shown here is derived from an EMBL/GenBank/DDBJ whole genome shotgun (WGS) entry which is preliminary data.</text>
</comment>
<evidence type="ECO:0000256" key="1">
    <source>
        <dbReference type="SAM" id="Phobius"/>
    </source>
</evidence>
<accession>A0ABT3G2R8</accession>
<protein>
    <recommendedName>
        <fullName evidence="4">DUF3817 domain-containing protein</fullName>
    </recommendedName>
</protein>
<gene>
    <name evidence="2" type="ORF">OJ996_11170</name>
</gene>
<keyword evidence="1" id="KW-1133">Transmembrane helix</keyword>
<name>A0ABT3G2R8_9BACT</name>
<evidence type="ECO:0008006" key="4">
    <source>
        <dbReference type="Google" id="ProtNLM"/>
    </source>
</evidence>
<proteinExistence type="predicted"/>
<feature type="transmembrane region" description="Helical" evidence="1">
    <location>
        <begin position="89"/>
        <end position="108"/>
    </location>
</feature>
<sequence length="128" mass="14261">MEYKRAVINTPAKASQDKPPVARTLAGVVVGALVGVALIYVRVASLFHWPDLFGAPILFHLIWVELLFFILVARRIGMRIARGPGRAKWAIPLAAAVILLAAEVTLYYKAVLPERARKKQETRQRLGY</sequence>
<organism evidence="2 3">
    <name type="scientific">Luteolibacter rhizosphaerae</name>
    <dbReference type="NCBI Taxonomy" id="2989719"/>
    <lineage>
        <taxon>Bacteria</taxon>
        <taxon>Pseudomonadati</taxon>
        <taxon>Verrucomicrobiota</taxon>
        <taxon>Verrucomicrobiia</taxon>
        <taxon>Verrucomicrobiales</taxon>
        <taxon>Verrucomicrobiaceae</taxon>
        <taxon>Luteolibacter</taxon>
    </lineage>
</organism>
<reference evidence="2" key="1">
    <citation type="submission" date="2022-10" db="EMBL/GenBank/DDBJ databases">
        <title>Luteolibacter sp. GHJ8, whole genome shotgun sequencing project.</title>
        <authorList>
            <person name="Zhao G."/>
            <person name="Shen L."/>
        </authorList>
    </citation>
    <scope>NUCLEOTIDE SEQUENCE</scope>
    <source>
        <strain evidence="2">GHJ8</strain>
    </source>
</reference>